<evidence type="ECO:0000313" key="2">
    <source>
        <dbReference type="Proteomes" id="UP000789920"/>
    </source>
</evidence>
<organism evidence="1 2">
    <name type="scientific">Racocetra persica</name>
    <dbReference type="NCBI Taxonomy" id="160502"/>
    <lineage>
        <taxon>Eukaryota</taxon>
        <taxon>Fungi</taxon>
        <taxon>Fungi incertae sedis</taxon>
        <taxon>Mucoromycota</taxon>
        <taxon>Glomeromycotina</taxon>
        <taxon>Glomeromycetes</taxon>
        <taxon>Diversisporales</taxon>
        <taxon>Gigasporaceae</taxon>
        <taxon>Racocetra</taxon>
    </lineage>
</organism>
<protein>
    <submittedName>
        <fullName evidence="1">678_t:CDS:1</fullName>
    </submittedName>
</protein>
<dbReference type="Proteomes" id="UP000789920">
    <property type="component" value="Unassembled WGS sequence"/>
</dbReference>
<gene>
    <name evidence="1" type="ORF">RPERSI_LOCUS7274</name>
</gene>
<accession>A0ACA9N565</accession>
<proteinExistence type="predicted"/>
<evidence type="ECO:0000313" key="1">
    <source>
        <dbReference type="EMBL" id="CAG8635450.1"/>
    </source>
</evidence>
<comment type="caution">
    <text evidence="1">The sequence shown here is derived from an EMBL/GenBank/DDBJ whole genome shotgun (WGS) entry which is preliminary data.</text>
</comment>
<dbReference type="EMBL" id="CAJVQC010012153">
    <property type="protein sequence ID" value="CAG8635450.1"/>
    <property type="molecule type" value="Genomic_DNA"/>
</dbReference>
<reference evidence="1" key="1">
    <citation type="submission" date="2021-06" db="EMBL/GenBank/DDBJ databases">
        <authorList>
            <person name="Kallberg Y."/>
            <person name="Tangrot J."/>
            <person name="Rosling A."/>
        </authorList>
    </citation>
    <scope>NUCLEOTIDE SEQUENCE</scope>
    <source>
        <strain evidence="1">MA461A</strain>
    </source>
</reference>
<sequence length="99" mass="10867">MIPDGFVANLTFVNDSTILDDRCGAILTIPINESAPMIKSYFGSPAIFISYTWTFDDKVTPLLNPNMFATTSENGITNCSSLPCETVTQFGAYNVVFLR</sequence>
<keyword evidence="2" id="KW-1185">Reference proteome</keyword>
<name>A0ACA9N565_9GLOM</name>
<feature type="non-terminal residue" evidence="1">
    <location>
        <position position="99"/>
    </location>
</feature>